<comment type="similarity">
    <text evidence="2">Belongs to the class-V pyridoxal-phosphate-dependent aminotransferase family. NifS/IscS subfamily.</text>
</comment>
<evidence type="ECO:0000256" key="3">
    <source>
        <dbReference type="ARBA" id="ARBA00022679"/>
    </source>
</evidence>
<sequence length="384" mass="41004">MRHYFDWAATALPLDLPSPSGSVPFGNPSSRHLEGRQARETLEAARSRCAAVLGVPPKQLYFSSGGTESNAIPLQSLLLRKNAAALVSSVEHPSVRENALVLKRLGATIMPIGVEKDGRVTESTLEAALAKIPTLRFAAIMGVNNETGAVMDLGALVKYIRQSSRQGPPVHVHSDLVQALGKIPLDISGWDLDSAAFSAHKIGGPRGVGLLWLRGTKGPQPLEVLGVGGGQEGGIRPGTENTAGALALAECMEAFATREAVEAGYAAATKRWKPLIQALRSMDRCTLIPEDRSDEDPRFSPWILQAGFRGIPGEVMARALDDAGFAVSTGSACSSREQKRPVLEAMGIGRDQSLEGVRFSQGWSTTIEEIEMLTRAIQKILEAL</sequence>
<keyword evidence="4" id="KW-0479">Metal-binding</keyword>
<dbReference type="InterPro" id="IPR016454">
    <property type="entry name" value="Cysteine_dSase"/>
</dbReference>
<name>F5YPZ4_TREPZ</name>
<protein>
    <submittedName>
        <fullName evidence="10">Cysteine desulfurase</fullName>
        <ecNumber evidence="10">2.8.1.7</ecNumber>
    </submittedName>
</protein>
<evidence type="ECO:0000256" key="5">
    <source>
        <dbReference type="ARBA" id="ARBA00022898"/>
    </source>
</evidence>
<dbReference type="PANTHER" id="PTHR11601">
    <property type="entry name" value="CYSTEINE DESULFURYLASE FAMILY MEMBER"/>
    <property type="match status" value="1"/>
</dbReference>
<dbReference type="GO" id="GO:0046872">
    <property type="term" value="F:metal ion binding"/>
    <property type="evidence" value="ECO:0007669"/>
    <property type="project" value="UniProtKB-KW"/>
</dbReference>
<dbReference type="GO" id="GO:0031071">
    <property type="term" value="F:cysteine desulfurase activity"/>
    <property type="evidence" value="ECO:0007669"/>
    <property type="project" value="UniProtKB-EC"/>
</dbReference>
<dbReference type="InterPro" id="IPR015422">
    <property type="entry name" value="PyrdxlP-dep_Trfase_small"/>
</dbReference>
<keyword evidence="11" id="KW-1185">Reference proteome</keyword>
<dbReference type="RefSeq" id="WP_015707439.1">
    <property type="nucleotide sequence ID" value="NC_015578.1"/>
</dbReference>
<evidence type="ECO:0000256" key="7">
    <source>
        <dbReference type="ARBA" id="ARBA00023014"/>
    </source>
</evidence>
<dbReference type="EMBL" id="CP001843">
    <property type="protein sequence ID" value="AEF85229.1"/>
    <property type="molecule type" value="Genomic_DNA"/>
</dbReference>
<comment type="catalytic activity">
    <reaction evidence="8">
        <text>(sulfur carrier)-H + L-cysteine = (sulfur carrier)-SH + L-alanine</text>
        <dbReference type="Rhea" id="RHEA:43892"/>
        <dbReference type="Rhea" id="RHEA-COMP:14737"/>
        <dbReference type="Rhea" id="RHEA-COMP:14739"/>
        <dbReference type="ChEBI" id="CHEBI:29917"/>
        <dbReference type="ChEBI" id="CHEBI:35235"/>
        <dbReference type="ChEBI" id="CHEBI:57972"/>
        <dbReference type="ChEBI" id="CHEBI:64428"/>
        <dbReference type="EC" id="2.8.1.7"/>
    </reaction>
</comment>
<comment type="cofactor">
    <cofactor evidence="1">
        <name>pyridoxal 5'-phosphate</name>
        <dbReference type="ChEBI" id="CHEBI:597326"/>
    </cofactor>
</comment>
<organism evidence="10 11">
    <name type="scientific">Treponema primitia (strain ATCC BAA-887 / DSM 12427 / ZAS-2)</name>
    <dbReference type="NCBI Taxonomy" id="545694"/>
    <lineage>
        <taxon>Bacteria</taxon>
        <taxon>Pseudomonadati</taxon>
        <taxon>Spirochaetota</taxon>
        <taxon>Spirochaetia</taxon>
        <taxon>Spirochaetales</taxon>
        <taxon>Treponemataceae</taxon>
        <taxon>Treponema</taxon>
    </lineage>
</organism>
<gene>
    <name evidence="10" type="ordered locus">TREPR_2794</name>
</gene>
<dbReference type="STRING" id="545694.TREPR_2794"/>
<reference evidence="11" key="1">
    <citation type="submission" date="2009-12" db="EMBL/GenBank/DDBJ databases">
        <title>Complete sequence of Treponema primitia strain ZAS-2.</title>
        <authorList>
            <person name="Tetu S.G."/>
            <person name="Matson E."/>
            <person name="Ren Q."/>
            <person name="Seshadri R."/>
            <person name="Elbourne L."/>
            <person name="Hassan K.A."/>
            <person name="Durkin A."/>
            <person name="Radune D."/>
            <person name="Mohamoud Y."/>
            <person name="Shay R."/>
            <person name="Jin S."/>
            <person name="Zhang X."/>
            <person name="Lucey K."/>
            <person name="Ballor N.R."/>
            <person name="Ottesen E."/>
            <person name="Rosenthal R."/>
            <person name="Allen A."/>
            <person name="Leadbetter J.R."/>
            <person name="Paulsen I.T."/>
        </authorList>
    </citation>
    <scope>NUCLEOTIDE SEQUENCE [LARGE SCALE GENOMIC DNA]</scope>
    <source>
        <strain evidence="11">ATCC BAA-887 / DSM 12427 / ZAS-2</strain>
    </source>
</reference>
<evidence type="ECO:0000256" key="2">
    <source>
        <dbReference type="ARBA" id="ARBA00006490"/>
    </source>
</evidence>
<dbReference type="SUPFAM" id="SSF53383">
    <property type="entry name" value="PLP-dependent transferases"/>
    <property type="match status" value="1"/>
</dbReference>
<keyword evidence="6" id="KW-0408">Iron</keyword>
<evidence type="ECO:0000256" key="1">
    <source>
        <dbReference type="ARBA" id="ARBA00001933"/>
    </source>
</evidence>
<keyword evidence="7" id="KW-0411">Iron-sulfur</keyword>
<proteinExistence type="inferred from homology"/>
<keyword evidence="3 10" id="KW-0808">Transferase</keyword>
<dbReference type="eggNOG" id="COG1104">
    <property type="taxonomic scope" value="Bacteria"/>
</dbReference>
<dbReference type="GO" id="GO:0051536">
    <property type="term" value="F:iron-sulfur cluster binding"/>
    <property type="evidence" value="ECO:0007669"/>
    <property type="project" value="UniProtKB-KW"/>
</dbReference>
<evidence type="ECO:0000256" key="4">
    <source>
        <dbReference type="ARBA" id="ARBA00022723"/>
    </source>
</evidence>
<dbReference type="InterPro" id="IPR015424">
    <property type="entry name" value="PyrdxlP-dep_Trfase"/>
</dbReference>
<dbReference type="Pfam" id="PF00266">
    <property type="entry name" value="Aminotran_5"/>
    <property type="match status" value="1"/>
</dbReference>
<dbReference type="Proteomes" id="UP000009223">
    <property type="component" value="Chromosome"/>
</dbReference>
<dbReference type="Gene3D" id="1.10.260.50">
    <property type="match status" value="1"/>
</dbReference>
<evidence type="ECO:0000259" key="9">
    <source>
        <dbReference type="Pfam" id="PF00266"/>
    </source>
</evidence>
<dbReference type="AlphaFoldDB" id="F5YPZ4"/>
<dbReference type="HOGENOM" id="CLU_003433_0_0_12"/>
<evidence type="ECO:0000313" key="10">
    <source>
        <dbReference type="EMBL" id="AEF85229.1"/>
    </source>
</evidence>
<dbReference type="Gene3D" id="3.90.1150.10">
    <property type="entry name" value="Aspartate Aminotransferase, domain 1"/>
    <property type="match status" value="1"/>
</dbReference>
<dbReference type="InterPro" id="IPR015421">
    <property type="entry name" value="PyrdxlP-dep_Trfase_major"/>
</dbReference>
<evidence type="ECO:0000256" key="6">
    <source>
        <dbReference type="ARBA" id="ARBA00023004"/>
    </source>
</evidence>
<dbReference type="OrthoDB" id="9808002at2"/>
<evidence type="ECO:0000313" key="11">
    <source>
        <dbReference type="Proteomes" id="UP000009223"/>
    </source>
</evidence>
<dbReference type="KEGG" id="tpi:TREPR_2794"/>
<reference evidence="10 11" key="2">
    <citation type="journal article" date="2011" name="ISME J.">
        <title>RNA-seq reveals cooperative metabolic interactions between two termite-gut spirochete species in co-culture.</title>
        <authorList>
            <person name="Rosenthal A.Z."/>
            <person name="Matson E.G."/>
            <person name="Eldar A."/>
            <person name="Leadbetter J.R."/>
        </authorList>
    </citation>
    <scope>NUCLEOTIDE SEQUENCE [LARGE SCALE GENOMIC DNA]</scope>
    <source>
        <strain evidence="11">ATCC BAA-887 / DSM 12427 / ZAS-2</strain>
    </source>
</reference>
<dbReference type="PANTHER" id="PTHR11601:SF34">
    <property type="entry name" value="CYSTEINE DESULFURASE"/>
    <property type="match status" value="1"/>
</dbReference>
<keyword evidence="5" id="KW-0663">Pyridoxal phosphate</keyword>
<accession>F5YPZ4</accession>
<evidence type="ECO:0000256" key="8">
    <source>
        <dbReference type="ARBA" id="ARBA00050776"/>
    </source>
</evidence>
<dbReference type="Gene3D" id="3.40.640.10">
    <property type="entry name" value="Type I PLP-dependent aspartate aminotransferase-like (Major domain)"/>
    <property type="match status" value="1"/>
</dbReference>
<dbReference type="PIRSF" id="PIRSF005572">
    <property type="entry name" value="NifS"/>
    <property type="match status" value="1"/>
</dbReference>
<dbReference type="EC" id="2.8.1.7" evidence="10"/>
<dbReference type="InterPro" id="IPR000192">
    <property type="entry name" value="Aminotrans_V_dom"/>
</dbReference>
<feature type="domain" description="Aminotransferase class V" evidence="9">
    <location>
        <begin position="26"/>
        <end position="373"/>
    </location>
</feature>